<gene>
    <name evidence="2" type="ORF">EDD42_3968</name>
</gene>
<sequence length="91" mass="10217">MAQKLRVAEQDGDVIVLGTDQIREAADFAGLDNDKGIHWDASHGGLLARRNGRWVFRSEDRPPKDARPGVMFTSVRKPIDPDQERHGRIAE</sequence>
<evidence type="ECO:0000256" key="1">
    <source>
        <dbReference type="SAM" id="MobiDB-lite"/>
    </source>
</evidence>
<protein>
    <submittedName>
        <fullName evidence="2">Uncharacterized protein</fullName>
    </submittedName>
</protein>
<dbReference type="Proteomes" id="UP000266915">
    <property type="component" value="Unassembled WGS sequence"/>
</dbReference>
<feature type="compositionally biased region" description="Basic and acidic residues" evidence="1">
    <location>
        <begin position="77"/>
        <end position="91"/>
    </location>
</feature>
<name>A0A3N2BL72_9MICO</name>
<accession>A0A3N2BL72</accession>
<dbReference type="EMBL" id="RKHL01000002">
    <property type="protein sequence ID" value="ROR76016.1"/>
    <property type="molecule type" value="Genomic_DNA"/>
</dbReference>
<proteinExistence type="predicted"/>
<comment type="caution">
    <text evidence="2">The sequence shown here is derived from an EMBL/GenBank/DDBJ whole genome shotgun (WGS) entry which is preliminary data.</text>
</comment>
<dbReference type="AlphaFoldDB" id="A0A3N2BL72"/>
<evidence type="ECO:0000313" key="2">
    <source>
        <dbReference type="EMBL" id="ROR76016.1"/>
    </source>
</evidence>
<keyword evidence="3" id="KW-1185">Reference proteome</keyword>
<evidence type="ECO:0000313" key="3">
    <source>
        <dbReference type="Proteomes" id="UP000266915"/>
    </source>
</evidence>
<dbReference type="RefSeq" id="WP_085514201.1">
    <property type="nucleotide sequence ID" value="NZ_FXAP01000007.1"/>
</dbReference>
<feature type="compositionally biased region" description="Basic and acidic residues" evidence="1">
    <location>
        <begin position="58"/>
        <end position="67"/>
    </location>
</feature>
<feature type="region of interest" description="Disordered" evidence="1">
    <location>
        <begin position="58"/>
        <end position="91"/>
    </location>
</feature>
<organism evidence="2 3">
    <name type="scientific">Plantibacter flavus</name>
    <dbReference type="NCBI Taxonomy" id="150123"/>
    <lineage>
        <taxon>Bacteria</taxon>
        <taxon>Bacillati</taxon>
        <taxon>Actinomycetota</taxon>
        <taxon>Actinomycetes</taxon>
        <taxon>Micrococcales</taxon>
        <taxon>Microbacteriaceae</taxon>
        <taxon>Plantibacter</taxon>
    </lineage>
</organism>
<reference evidence="2 3" key="1">
    <citation type="submission" date="2018-11" db="EMBL/GenBank/DDBJ databases">
        <title>Sequencing the genomes of 1000 actinobacteria strains.</title>
        <authorList>
            <person name="Klenk H.-P."/>
        </authorList>
    </citation>
    <scope>NUCLEOTIDE SEQUENCE [LARGE SCALE GENOMIC DNA]</scope>
    <source>
        <strain evidence="2 3">DSM 14012</strain>
    </source>
</reference>